<evidence type="ECO:0000313" key="4">
    <source>
        <dbReference type="Proteomes" id="UP001500730"/>
    </source>
</evidence>
<dbReference type="InterPro" id="IPR045155">
    <property type="entry name" value="Beta-lactam_cat"/>
</dbReference>
<protein>
    <recommendedName>
        <fullName evidence="2">Beta-lactamase class A catalytic domain-containing protein</fullName>
    </recommendedName>
</protein>
<feature type="region of interest" description="Disordered" evidence="1">
    <location>
        <begin position="283"/>
        <end position="319"/>
    </location>
</feature>
<dbReference type="InterPro" id="IPR000871">
    <property type="entry name" value="Beta-lactam_class-A"/>
</dbReference>
<evidence type="ECO:0000256" key="1">
    <source>
        <dbReference type="SAM" id="MobiDB-lite"/>
    </source>
</evidence>
<dbReference type="Gene3D" id="3.40.710.10">
    <property type="entry name" value="DD-peptidase/beta-lactamase superfamily"/>
    <property type="match status" value="1"/>
</dbReference>
<feature type="compositionally biased region" description="Basic and acidic residues" evidence="1">
    <location>
        <begin position="283"/>
        <end position="308"/>
    </location>
</feature>
<comment type="caution">
    <text evidence="3">The sequence shown here is derived from an EMBL/GenBank/DDBJ whole genome shotgun (WGS) entry which is preliminary data.</text>
</comment>
<dbReference type="PANTHER" id="PTHR35333">
    <property type="entry name" value="BETA-LACTAMASE"/>
    <property type="match status" value="1"/>
</dbReference>
<name>A0ABN3L0B0_9MICO</name>
<dbReference type="Pfam" id="PF13354">
    <property type="entry name" value="Beta-lactamase2"/>
    <property type="match status" value="1"/>
</dbReference>
<dbReference type="InterPro" id="IPR012338">
    <property type="entry name" value="Beta-lactam/transpept-like"/>
</dbReference>
<dbReference type="Proteomes" id="UP001500730">
    <property type="component" value="Unassembled WGS sequence"/>
</dbReference>
<dbReference type="EMBL" id="BAAARE010000004">
    <property type="protein sequence ID" value="GAA2475492.1"/>
    <property type="molecule type" value="Genomic_DNA"/>
</dbReference>
<dbReference type="RefSeq" id="WP_344253723.1">
    <property type="nucleotide sequence ID" value="NZ_BAAARE010000004.1"/>
</dbReference>
<dbReference type="PANTHER" id="PTHR35333:SF3">
    <property type="entry name" value="BETA-LACTAMASE-TYPE TRANSPEPTIDASE FOLD CONTAINING PROTEIN"/>
    <property type="match status" value="1"/>
</dbReference>
<accession>A0ABN3L0B0</accession>
<sequence length="319" mass="33215">MPSPFTDLDARLYEATAASRSSDGSAPTVVSVWLGELTGQVRYEHDALSPHYAASTMKLPLVIALLRRVVRGELDLEAAVTVTGTFASVLDGSPFNLDEADDQDPQTWAAVGGTRTLGELAEQAITHSSNIATNLLVDVVGLAEVADVLRLVGCSPATVVARGIEDAAARRAGITNTVSAADLGLVMAAVGRRDPALGGDAVLVPVEDLLRRQVHLDQVPAGLPAGTPTASKSGWIPGVSHDVALVRPAGEEPFVVAVCTTVDLDETAAAAFVAGIARDVWRAEHPDGGSEDSGERLDDHGRRSRDGQDSQPLAAVERA</sequence>
<feature type="domain" description="Beta-lactamase class A catalytic" evidence="2">
    <location>
        <begin position="36"/>
        <end position="260"/>
    </location>
</feature>
<proteinExistence type="predicted"/>
<keyword evidence="4" id="KW-1185">Reference proteome</keyword>
<evidence type="ECO:0000259" key="2">
    <source>
        <dbReference type="Pfam" id="PF13354"/>
    </source>
</evidence>
<reference evidence="3 4" key="1">
    <citation type="journal article" date="2019" name="Int. J. Syst. Evol. Microbiol.">
        <title>The Global Catalogue of Microorganisms (GCM) 10K type strain sequencing project: providing services to taxonomists for standard genome sequencing and annotation.</title>
        <authorList>
            <consortium name="The Broad Institute Genomics Platform"/>
            <consortium name="The Broad Institute Genome Sequencing Center for Infectious Disease"/>
            <person name="Wu L."/>
            <person name="Ma J."/>
        </authorList>
    </citation>
    <scope>NUCLEOTIDE SEQUENCE [LARGE SCALE GENOMIC DNA]</scope>
    <source>
        <strain evidence="3 4">JCM 16259</strain>
    </source>
</reference>
<gene>
    <name evidence="3" type="ORF">GCM10009858_11060</name>
</gene>
<evidence type="ECO:0000313" key="3">
    <source>
        <dbReference type="EMBL" id="GAA2475492.1"/>
    </source>
</evidence>
<dbReference type="SUPFAM" id="SSF56601">
    <property type="entry name" value="beta-lactamase/transpeptidase-like"/>
    <property type="match status" value="1"/>
</dbReference>
<organism evidence="3 4">
    <name type="scientific">Terrabacter carboxydivorans</name>
    <dbReference type="NCBI Taxonomy" id="619730"/>
    <lineage>
        <taxon>Bacteria</taxon>
        <taxon>Bacillati</taxon>
        <taxon>Actinomycetota</taxon>
        <taxon>Actinomycetes</taxon>
        <taxon>Micrococcales</taxon>
        <taxon>Intrasporangiaceae</taxon>
        <taxon>Terrabacter</taxon>
    </lineage>
</organism>